<feature type="region of interest" description="Disordered" evidence="1">
    <location>
        <begin position="92"/>
        <end position="115"/>
    </location>
</feature>
<dbReference type="RefSeq" id="WP_311707028.1">
    <property type="nucleotide sequence ID" value="NZ_JAVREL010000017.1"/>
</dbReference>
<sequence length="115" mass="12288">MSLTVPDSGAELATISVGYRSVGAGEGDLGARNFMSVSPLADGMRTAQIGELAPGWDFSAYARAVLHSDGREYHPLDRREGSFYTGLQREVPCRSSPGSTWPRARPCPTAPASSW</sequence>
<dbReference type="Proteomes" id="UP001183246">
    <property type="component" value="Unassembled WGS sequence"/>
</dbReference>
<reference evidence="3" key="1">
    <citation type="submission" date="2023-07" db="EMBL/GenBank/DDBJ databases">
        <title>30 novel species of actinomycetes from the DSMZ collection.</title>
        <authorList>
            <person name="Nouioui I."/>
        </authorList>
    </citation>
    <scope>NUCLEOTIDE SEQUENCE [LARGE SCALE GENOMIC DNA]</scope>
    <source>
        <strain evidence="3">DSM 44938</strain>
    </source>
</reference>
<gene>
    <name evidence="2" type="ORF">RM590_25365</name>
</gene>
<proteinExistence type="predicted"/>
<name>A0ABU2MW64_9ACTN</name>
<dbReference type="EMBL" id="JAVREL010000017">
    <property type="protein sequence ID" value="MDT0345890.1"/>
    <property type="molecule type" value="Genomic_DNA"/>
</dbReference>
<accession>A0ABU2MW64</accession>
<keyword evidence="3" id="KW-1185">Reference proteome</keyword>
<protein>
    <submittedName>
        <fullName evidence="2">Uncharacterized protein</fullName>
    </submittedName>
</protein>
<evidence type="ECO:0000313" key="2">
    <source>
        <dbReference type="EMBL" id="MDT0345890.1"/>
    </source>
</evidence>
<comment type="caution">
    <text evidence="2">The sequence shown here is derived from an EMBL/GenBank/DDBJ whole genome shotgun (WGS) entry which is preliminary data.</text>
</comment>
<evidence type="ECO:0000313" key="3">
    <source>
        <dbReference type="Proteomes" id="UP001183246"/>
    </source>
</evidence>
<evidence type="ECO:0000256" key="1">
    <source>
        <dbReference type="SAM" id="MobiDB-lite"/>
    </source>
</evidence>
<organism evidence="2 3">
    <name type="scientific">Streptomyces litchfieldiae</name>
    <dbReference type="NCBI Taxonomy" id="3075543"/>
    <lineage>
        <taxon>Bacteria</taxon>
        <taxon>Bacillati</taxon>
        <taxon>Actinomycetota</taxon>
        <taxon>Actinomycetes</taxon>
        <taxon>Kitasatosporales</taxon>
        <taxon>Streptomycetaceae</taxon>
        <taxon>Streptomyces</taxon>
    </lineage>
</organism>